<gene>
    <name evidence="1" type="ordered locus">swp_3745</name>
</gene>
<evidence type="ECO:0000313" key="1">
    <source>
        <dbReference type="EMBL" id="ACJ30427.1"/>
    </source>
</evidence>
<evidence type="ECO:0000313" key="2">
    <source>
        <dbReference type="Proteomes" id="UP000000753"/>
    </source>
</evidence>
<dbReference type="AlphaFoldDB" id="B8CSD7"/>
<organism evidence="1 2">
    <name type="scientific">Shewanella piezotolerans (strain WP3 / JCM 13877)</name>
    <dbReference type="NCBI Taxonomy" id="225849"/>
    <lineage>
        <taxon>Bacteria</taxon>
        <taxon>Pseudomonadati</taxon>
        <taxon>Pseudomonadota</taxon>
        <taxon>Gammaproteobacteria</taxon>
        <taxon>Alteromonadales</taxon>
        <taxon>Shewanellaceae</taxon>
        <taxon>Shewanella</taxon>
    </lineage>
</organism>
<keyword evidence="2" id="KW-1185">Reference proteome</keyword>
<dbReference type="HOGENOM" id="CLU_3375976_0_0_6"/>
<sequence>MVALWRFPVFVLLGSLRLNRNENEPRSFIIDLRQ</sequence>
<proteinExistence type="predicted"/>
<dbReference type="Proteomes" id="UP000000753">
    <property type="component" value="Chromosome"/>
</dbReference>
<dbReference type="STRING" id="225849.swp_3745"/>
<dbReference type="KEGG" id="swp:swp_3745"/>
<dbReference type="EMBL" id="CP000472">
    <property type="protein sequence ID" value="ACJ30427.1"/>
    <property type="molecule type" value="Genomic_DNA"/>
</dbReference>
<accession>B8CSD7</accession>
<reference evidence="1 2" key="1">
    <citation type="journal article" date="2008" name="PLoS ONE">
        <title>Environmental adaptation: genomic analysis of the piezotolerant and psychrotolerant deep-sea iron reducing bacterium Shewanella piezotolerans WP3.</title>
        <authorList>
            <person name="Wang F."/>
            <person name="Wang J."/>
            <person name="Jian H."/>
            <person name="Zhang B."/>
            <person name="Li S."/>
            <person name="Wang F."/>
            <person name="Zeng X."/>
            <person name="Gao L."/>
            <person name="Bartlett D.H."/>
            <person name="Yu J."/>
            <person name="Hu S."/>
            <person name="Xiao X."/>
        </authorList>
    </citation>
    <scope>NUCLEOTIDE SEQUENCE [LARGE SCALE GENOMIC DNA]</scope>
    <source>
        <strain evidence="2">WP3 / JCM 13877</strain>
    </source>
</reference>
<protein>
    <submittedName>
        <fullName evidence="1">Uncharacterized protein</fullName>
    </submittedName>
</protein>
<name>B8CSD7_SHEPW</name>